<keyword evidence="2" id="KW-0812">Transmembrane</keyword>
<feature type="transmembrane region" description="Helical" evidence="2">
    <location>
        <begin position="76"/>
        <end position="96"/>
    </location>
</feature>
<comment type="caution">
    <text evidence="3">The sequence shown here is derived from an EMBL/GenBank/DDBJ whole genome shotgun (WGS) entry which is preliminary data.</text>
</comment>
<dbReference type="PANTHER" id="PTHR33219:SF14">
    <property type="entry name" value="PROTEIN COFACTOR ASSEMBLY OF COMPLEX C SUBUNIT B CCB3, CHLOROPLASTIC-RELATED"/>
    <property type="match status" value="1"/>
</dbReference>
<evidence type="ECO:0000313" key="4">
    <source>
        <dbReference type="Proteomes" id="UP000031465"/>
    </source>
</evidence>
<dbReference type="GO" id="GO:0016020">
    <property type="term" value="C:membrane"/>
    <property type="evidence" value="ECO:0007669"/>
    <property type="project" value="InterPro"/>
</dbReference>
<reference evidence="3 4" key="1">
    <citation type="journal article" date="2014" name="Mol. Biol. Evol.">
        <title>Massive expansion of Ubiquitination-related gene families within the Chlamydiae.</title>
        <authorList>
            <person name="Domman D."/>
            <person name="Collingro A."/>
            <person name="Lagkouvardos I."/>
            <person name="Gehre L."/>
            <person name="Weinmaier T."/>
            <person name="Rattei T."/>
            <person name="Subtil A."/>
            <person name="Horn M."/>
        </authorList>
    </citation>
    <scope>NUCLEOTIDE SEQUENCE [LARGE SCALE GENOMIC DNA]</scope>
    <source>
        <strain evidence="3 4">EI2</strain>
    </source>
</reference>
<keyword evidence="2" id="KW-1133">Transmembrane helix</keyword>
<gene>
    <name evidence="3" type="primary">ylmG</name>
    <name evidence="3" type="ORF">DB44_GD00210</name>
</gene>
<dbReference type="InterPro" id="IPR003425">
    <property type="entry name" value="CCB3/YggT"/>
</dbReference>
<accession>A0A0C1JJI5</accession>
<evidence type="ECO:0000256" key="2">
    <source>
        <dbReference type="SAM" id="Phobius"/>
    </source>
</evidence>
<proteinExistence type="inferred from homology"/>
<dbReference type="Pfam" id="PF02325">
    <property type="entry name" value="CCB3_YggT"/>
    <property type="match status" value="1"/>
</dbReference>
<comment type="similarity">
    <text evidence="1">Belongs to the YggT family.</text>
</comment>
<evidence type="ECO:0000256" key="1">
    <source>
        <dbReference type="ARBA" id="ARBA00010894"/>
    </source>
</evidence>
<protein>
    <submittedName>
        <fullName evidence="3">Putative membrane protein YlmG</fullName>
    </submittedName>
</protein>
<dbReference type="PANTHER" id="PTHR33219">
    <property type="entry name" value="YLMG HOMOLOG PROTEIN 2, CHLOROPLASTIC"/>
    <property type="match status" value="1"/>
</dbReference>
<dbReference type="PATRIC" id="fig|362787.3.peg.2065"/>
<feature type="transmembrane region" description="Helical" evidence="2">
    <location>
        <begin position="7"/>
        <end position="35"/>
    </location>
</feature>
<dbReference type="AlphaFoldDB" id="A0A0C1JJI5"/>
<organism evidence="3 4">
    <name type="scientific">Candidatus Protochlamydia amoebophila</name>
    <dbReference type="NCBI Taxonomy" id="362787"/>
    <lineage>
        <taxon>Bacteria</taxon>
        <taxon>Pseudomonadati</taxon>
        <taxon>Chlamydiota</taxon>
        <taxon>Chlamydiia</taxon>
        <taxon>Parachlamydiales</taxon>
        <taxon>Parachlamydiaceae</taxon>
        <taxon>Candidatus Protochlamydia</taxon>
    </lineage>
</organism>
<keyword evidence="2" id="KW-0472">Membrane</keyword>
<name>A0A0C1JJI5_9BACT</name>
<sequence length="98" mass="11941">MYLNLKLMIVMFILIQCIHGFFQIYTLMLFARIIASWFPQLYEYRVMQFITYYTEPYLNFFRKFIPPFGMIDFSPIVAFICLSFIQNLLVNFLLGFMR</sequence>
<dbReference type="EMBL" id="JSAN01000149">
    <property type="protein sequence ID" value="KIC70746.1"/>
    <property type="molecule type" value="Genomic_DNA"/>
</dbReference>
<evidence type="ECO:0000313" key="3">
    <source>
        <dbReference type="EMBL" id="KIC70746.1"/>
    </source>
</evidence>
<dbReference type="Proteomes" id="UP000031465">
    <property type="component" value="Unassembled WGS sequence"/>
</dbReference>